<organism evidence="2 3">
    <name type="scientific">Symbiodinium natans</name>
    <dbReference type="NCBI Taxonomy" id="878477"/>
    <lineage>
        <taxon>Eukaryota</taxon>
        <taxon>Sar</taxon>
        <taxon>Alveolata</taxon>
        <taxon>Dinophyceae</taxon>
        <taxon>Suessiales</taxon>
        <taxon>Symbiodiniaceae</taxon>
        <taxon>Symbiodinium</taxon>
    </lineage>
</organism>
<gene>
    <name evidence="2" type="ORF">SNAT2548_LOCUS33198</name>
</gene>
<accession>A0A812UPL5</accession>
<sequence length="575" mass="64301">MDRALDDEWEFVPARLTPAGRRRRFLHGSLADLSARSTLPSGPASLTELFNYPVSLVEKLCSTGYAASQCKRLLADGIVQHSDYSGIGAEREVKRLLLQVLREEHALEIPHMFTKSCDIDVHCQEVLKHASHILDKGSSCVFADIMHQLVPEAQNWCAQMIADMPERNLEEQCKINKEILEFLMQNMWVVDKDSLLTSVSDCECFCHGMLLFGFGQEHKAHCLVHGQDCIVHKSRASLPNPRALVVADAGNCCQAWSSEGKRARGSHASQVPLAAWLCMRKHLAVAGEEDLFFQECTPLFDVDTHLRQPLKDSHRIIKVIAGPRLLGWPCSRDRLLSAGLNLHSLVWLGPKTDEEIQAEFEGMFGRCPHLNGSVFLQEDDSVHQAFLRDQLGSRGHYPDIMPEGQKLFNKLLVPGQQQRLAAYQQRAAERAALDGTCFCDLEHWPDSPGPAFGPMMPCLLTHGNILELSRSRFVLPAERFLSLGFHAMNHVSSRFFWPLASTVLRQPDRVTKRQSGNSQSLPIVLAWNLYVFGSTVQRERCEPLVSWLSNSSASDNEDAEAEAGTEASEESSESN</sequence>
<evidence type="ECO:0000313" key="3">
    <source>
        <dbReference type="Proteomes" id="UP000604046"/>
    </source>
</evidence>
<dbReference type="Proteomes" id="UP000604046">
    <property type="component" value="Unassembled WGS sequence"/>
</dbReference>
<dbReference type="EMBL" id="CAJNDS010002745">
    <property type="protein sequence ID" value="CAE7581896.1"/>
    <property type="molecule type" value="Genomic_DNA"/>
</dbReference>
<dbReference type="OrthoDB" id="444313at2759"/>
<feature type="compositionally biased region" description="Acidic residues" evidence="1">
    <location>
        <begin position="555"/>
        <end position="575"/>
    </location>
</feature>
<reference evidence="2" key="1">
    <citation type="submission" date="2021-02" db="EMBL/GenBank/DDBJ databases">
        <authorList>
            <person name="Dougan E. K."/>
            <person name="Rhodes N."/>
            <person name="Thang M."/>
            <person name="Chan C."/>
        </authorList>
    </citation>
    <scope>NUCLEOTIDE SEQUENCE</scope>
</reference>
<comment type="caution">
    <text evidence="2">The sequence shown here is derived from an EMBL/GenBank/DDBJ whole genome shotgun (WGS) entry which is preliminary data.</text>
</comment>
<feature type="region of interest" description="Disordered" evidence="1">
    <location>
        <begin position="549"/>
        <end position="575"/>
    </location>
</feature>
<protein>
    <submittedName>
        <fullName evidence="2">Uncharacterized protein</fullName>
    </submittedName>
</protein>
<evidence type="ECO:0000313" key="2">
    <source>
        <dbReference type="EMBL" id="CAE7581896.1"/>
    </source>
</evidence>
<dbReference type="AlphaFoldDB" id="A0A812UPL5"/>
<evidence type="ECO:0000256" key="1">
    <source>
        <dbReference type="SAM" id="MobiDB-lite"/>
    </source>
</evidence>
<proteinExistence type="predicted"/>
<keyword evidence="3" id="KW-1185">Reference proteome</keyword>
<name>A0A812UPL5_9DINO</name>